<name>A0A354YUT6_9FIRM</name>
<evidence type="ECO:0000259" key="1">
    <source>
        <dbReference type="Pfam" id="PF07833"/>
    </source>
</evidence>
<dbReference type="AlphaFoldDB" id="A0A354YUT6"/>
<protein>
    <recommendedName>
        <fullName evidence="1">Copper amine oxidase-like N-terminal domain-containing protein</fullName>
    </recommendedName>
</protein>
<dbReference type="EMBL" id="DNZF01000088">
    <property type="protein sequence ID" value="HBK53100.1"/>
    <property type="molecule type" value="Genomic_DNA"/>
</dbReference>
<evidence type="ECO:0000313" key="2">
    <source>
        <dbReference type="EMBL" id="HBK53100.1"/>
    </source>
</evidence>
<dbReference type="Pfam" id="PF07833">
    <property type="entry name" value="Cu_amine_oxidN1"/>
    <property type="match status" value="1"/>
</dbReference>
<proteinExistence type="predicted"/>
<accession>A0A354YUT6</accession>
<reference evidence="2 3" key="1">
    <citation type="journal article" date="2018" name="Nat. Biotechnol.">
        <title>A standardized bacterial taxonomy based on genome phylogeny substantially revises the tree of life.</title>
        <authorList>
            <person name="Parks D.H."/>
            <person name="Chuvochina M."/>
            <person name="Waite D.W."/>
            <person name="Rinke C."/>
            <person name="Skarshewski A."/>
            <person name="Chaumeil P.A."/>
            <person name="Hugenholtz P."/>
        </authorList>
    </citation>
    <scope>NUCLEOTIDE SEQUENCE [LARGE SCALE GENOMIC DNA]</scope>
    <source>
        <strain evidence="2">UBA10948</strain>
    </source>
</reference>
<feature type="domain" description="Copper amine oxidase-like N-terminal" evidence="1">
    <location>
        <begin position="3"/>
        <end position="102"/>
    </location>
</feature>
<dbReference type="Proteomes" id="UP000263273">
    <property type="component" value="Unassembled WGS sequence"/>
</dbReference>
<comment type="caution">
    <text evidence="2">The sequence shown here is derived from an EMBL/GenBank/DDBJ whole genome shotgun (WGS) entry which is preliminary data.</text>
</comment>
<sequence>MLQFDVPPVIENDRTLVPLRVIFEALGADVEWNGETQTVTAKRSDTEIKLIIGGEAYVNGQAVELDVPAKIIEDRTLVPLRFVSEALGCQVDWDGVTRTVSISG</sequence>
<dbReference type="Gene3D" id="3.30.457.10">
    <property type="entry name" value="Copper amine oxidase-like, N-terminal domain"/>
    <property type="match status" value="1"/>
</dbReference>
<dbReference type="SUPFAM" id="SSF55383">
    <property type="entry name" value="Copper amine oxidase, domain N"/>
    <property type="match status" value="1"/>
</dbReference>
<dbReference type="InterPro" id="IPR012854">
    <property type="entry name" value="Cu_amine_oxidase-like_N"/>
</dbReference>
<dbReference type="InterPro" id="IPR036582">
    <property type="entry name" value="Mao_N_sf"/>
</dbReference>
<evidence type="ECO:0000313" key="3">
    <source>
        <dbReference type="Proteomes" id="UP000263273"/>
    </source>
</evidence>
<organism evidence="2 3">
    <name type="scientific">Syntrophomonas wolfei</name>
    <dbReference type="NCBI Taxonomy" id="863"/>
    <lineage>
        <taxon>Bacteria</taxon>
        <taxon>Bacillati</taxon>
        <taxon>Bacillota</taxon>
        <taxon>Clostridia</taxon>
        <taxon>Eubacteriales</taxon>
        <taxon>Syntrophomonadaceae</taxon>
        <taxon>Syntrophomonas</taxon>
    </lineage>
</organism>
<gene>
    <name evidence="2" type="ORF">DDZ44_04080</name>
</gene>